<organism evidence="1">
    <name type="scientific">bioreactor metagenome</name>
    <dbReference type="NCBI Taxonomy" id="1076179"/>
    <lineage>
        <taxon>unclassified sequences</taxon>
        <taxon>metagenomes</taxon>
        <taxon>ecological metagenomes</taxon>
    </lineage>
</organism>
<evidence type="ECO:0000313" key="1">
    <source>
        <dbReference type="EMBL" id="MPN32964.1"/>
    </source>
</evidence>
<proteinExistence type="predicted"/>
<dbReference type="AlphaFoldDB" id="A0A645HA37"/>
<reference evidence="1" key="1">
    <citation type="submission" date="2019-08" db="EMBL/GenBank/DDBJ databases">
        <authorList>
            <person name="Kucharzyk K."/>
            <person name="Murdoch R.W."/>
            <person name="Higgins S."/>
            <person name="Loffler F."/>
        </authorList>
    </citation>
    <scope>NUCLEOTIDE SEQUENCE</scope>
</reference>
<sequence>MYDADGKPIEGAYADLNGNGKLDDGDLYRYKSPEPDVYMGLNTSFSYKKLTITTALRASLGNYAYNNVNSDMGNYSQTLNPNNFLMNTIRDINNTGFYNKQLFSDYYIENASFLKMDYLQFMYDFGKISEIANLKLNFSIQNVFTITKYKGIDPEIAGGIDNNFYPNPRTFSLGLSLNF</sequence>
<dbReference type="EMBL" id="VSSQ01085247">
    <property type="protein sequence ID" value="MPN32964.1"/>
    <property type="molecule type" value="Genomic_DNA"/>
</dbReference>
<dbReference type="SUPFAM" id="SSF56935">
    <property type="entry name" value="Porins"/>
    <property type="match status" value="1"/>
</dbReference>
<comment type="caution">
    <text evidence="1">The sequence shown here is derived from an EMBL/GenBank/DDBJ whole genome shotgun (WGS) entry which is preliminary data.</text>
</comment>
<name>A0A645HA37_9ZZZZ</name>
<keyword evidence="1" id="KW-0675">Receptor</keyword>
<gene>
    <name evidence="1" type="primary">susC_149</name>
    <name evidence="1" type="ORF">SDC9_180447</name>
</gene>
<accession>A0A645HA37</accession>
<protein>
    <submittedName>
        <fullName evidence="1">TonB-dependent receptor SusC</fullName>
    </submittedName>
</protein>